<evidence type="ECO:0000256" key="2">
    <source>
        <dbReference type="ARBA" id="ARBA00023015"/>
    </source>
</evidence>
<dbReference type="RefSeq" id="WP_021250391.1">
    <property type="nucleotide sequence ID" value="NZ_ATJV01000081.1"/>
</dbReference>
<keyword evidence="8" id="KW-1185">Reference proteome</keyword>
<dbReference type="Proteomes" id="UP000015455">
    <property type="component" value="Unassembled WGS sequence"/>
</dbReference>
<comment type="caution">
    <text evidence="7">The sequence shown here is derived from an EMBL/GenBank/DDBJ whole genome shotgun (WGS) entry which is preliminary data.</text>
</comment>
<evidence type="ECO:0000256" key="5">
    <source>
        <dbReference type="ARBA" id="ARBA00023163"/>
    </source>
</evidence>
<dbReference type="PROSITE" id="PS50931">
    <property type="entry name" value="HTH_LYSR"/>
    <property type="match status" value="1"/>
</dbReference>
<evidence type="ECO:0000313" key="7">
    <source>
        <dbReference type="EMBL" id="EPZ14438.1"/>
    </source>
</evidence>
<feature type="domain" description="HTH lysR-type" evidence="6">
    <location>
        <begin position="1"/>
        <end position="58"/>
    </location>
</feature>
<dbReference type="OrthoDB" id="9775392at2"/>
<dbReference type="PANTHER" id="PTHR30346:SF26">
    <property type="entry name" value="HYDROGEN PEROXIDE-INDUCIBLE GENES ACTIVATOR"/>
    <property type="match status" value="1"/>
</dbReference>
<evidence type="ECO:0000256" key="4">
    <source>
        <dbReference type="ARBA" id="ARBA00023159"/>
    </source>
</evidence>
<name>T0AUY4_9RHOO</name>
<dbReference type="EMBL" id="ATJV01000081">
    <property type="protein sequence ID" value="EPZ14438.1"/>
    <property type="molecule type" value="Genomic_DNA"/>
</dbReference>
<sequence>MTLTDLRYLVALARERHFGRAAEKCHVSQPTLSVAVKKVEEELGVQLFERSASEVKITETGRRIVVQAEKVLMEATQIHEIAAAGKDPLAGPLRVGVIYTIGPYLLPRLIPRVHELAPRMPLIIHENYTARLVEVLKRGELDVIIISLPLEEAGVVAQPVYDEPFRVLMPAAHAWTQGAQVDAQQLAEDQLLLLGAGNCFRDQVLEVCPACRNLGGLQRTLEGSSLETIRHMVATGLGVTVLPSSAADELAVHNPLVAVRPFSDPQPSRRVALAWRVTYPRNGAIDVLRRAILDSELPGVKVVGRA</sequence>
<protein>
    <submittedName>
        <fullName evidence="7">LysR family transcriptional regulator</fullName>
    </submittedName>
</protein>
<dbReference type="PRINTS" id="PR00039">
    <property type="entry name" value="HTHLYSR"/>
</dbReference>
<dbReference type="FunFam" id="1.10.10.10:FF:000001">
    <property type="entry name" value="LysR family transcriptional regulator"/>
    <property type="match status" value="1"/>
</dbReference>
<dbReference type="InterPro" id="IPR005119">
    <property type="entry name" value="LysR_subst-bd"/>
</dbReference>
<proteinExistence type="inferred from homology"/>
<dbReference type="GO" id="GO:0003700">
    <property type="term" value="F:DNA-binding transcription factor activity"/>
    <property type="evidence" value="ECO:0007669"/>
    <property type="project" value="InterPro"/>
</dbReference>
<dbReference type="Pfam" id="PF00126">
    <property type="entry name" value="HTH_1"/>
    <property type="match status" value="1"/>
</dbReference>
<keyword evidence="2" id="KW-0805">Transcription regulation</keyword>
<evidence type="ECO:0000256" key="3">
    <source>
        <dbReference type="ARBA" id="ARBA00023125"/>
    </source>
</evidence>
<dbReference type="Gene3D" id="1.10.10.10">
    <property type="entry name" value="Winged helix-like DNA-binding domain superfamily/Winged helix DNA-binding domain"/>
    <property type="match status" value="1"/>
</dbReference>
<dbReference type="InterPro" id="IPR036388">
    <property type="entry name" value="WH-like_DNA-bd_sf"/>
</dbReference>
<evidence type="ECO:0000256" key="1">
    <source>
        <dbReference type="ARBA" id="ARBA00009437"/>
    </source>
</evidence>
<dbReference type="InterPro" id="IPR000847">
    <property type="entry name" value="LysR_HTH_N"/>
</dbReference>
<organism evidence="7 8">
    <name type="scientific">Thauera terpenica 58Eu</name>
    <dbReference type="NCBI Taxonomy" id="1348657"/>
    <lineage>
        <taxon>Bacteria</taxon>
        <taxon>Pseudomonadati</taxon>
        <taxon>Pseudomonadota</taxon>
        <taxon>Betaproteobacteria</taxon>
        <taxon>Rhodocyclales</taxon>
        <taxon>Zoogloeaceae</taxon>
        <taxon>Thauera</taxon>
    </lineage>
</organism>
<evidence type="ECO:0000313" key="8">
    <source>
        <dbReference type="Proteomes" id="UP000015455"/>
    </source>
</evidence>
<gene>
    <name evidence="7" type="ORF">M622_05510</name>
</gene>
<keyword evidence="3" id="KW-0238">DNA-binding</keyword>
<dbReference type="SUPFAM" id="SSF46785">
    <property type="entry name" value="Winged helix' DNA-binding domain"/>
    <property type="match status" value="1"/>
</dbReference>
<evidence type="ECO:0000259" key="6">
    <source>
        <dbReference type="PROSITE" id="PS50931"/>
    </source>
</evidence>
<keyword evidence="5" id="KW-0804">Transcription</keyword>
<dbReference type="PANTHER" id="PTHR30346">
    <property type="entry name" value="TRANSCRIPTIONAL DUAL REGULATOR HCAR-RELATED"/>
    <property type="match status" value="1"/>
</dbReference>
<dbReference type="Pfam" id="PF03466">
    <property type="entry name" value="LysR_substrate"/>
    <property type="match status" value="1"/>
</dbReference>
<dbReference type="STRING" id="1348657.M622_05510"/>
<dbReference type="eggNOG" id="COG0583">
    <property type="taxonomic scope" value="Bacteria"/>
</dbReference>
<accession>T0AUY4</accession>
<dbReference type="AlphaFoldDB" id="T0AUY4"/>
<reference evidence="7 8" key="1">
    <citation type="submission" date="2013-06" db="EMBL/GenBank/DDBJ databases">
        <title>Draft genome sequence of Thauera terpenica.</title>
        <authorList>
            <person name="Liu B."/>
            <person name="Frostegard A.H."/>
            <person name="Shapleigh J.P."/>
        </authorList>
    </citation>
    <scope>NUCLEOTIDE SEQUENCE [LARGE SCALE GENOMIC DNA]</scope>
    <source>
        <strain evidence="7 8">58Eu</strain>
    </source>
</reference>
<dbReference type="InterPro" id="IPR036390">
    <property type="entry name" value="WH_DNA-bd_sf"/>
</dbReference>
<dbReference type="GO" id="GO:0003677">
    <property type="term" value="F:DNA binding"/>
    <property type="evidence" value="ECO:0007669"/>
    <property type="project" value="UniProtKB-KW"/>
</dbReference>
<keyword evidence="4" id="KW-0010">Activator</keyword>
<dbReference type="Gene3D" id="3.40.190.10">
    <property type="entry name" value="Periplasmic binding protein-like II"/>
    <property type="match status" value="2"/>
</dbReference>
<dbReference type="PATRIC" id="fig|1348657.5.peg.2991"/>
<dbReference type="GO" id="GO:0032993">
    <property type="term" value="C:protein-DNA complex"/>
    <property type="evidence" value="ECO:0007669"/>
    <property type="project" value="TreeGrafter"/>
</dbReference>
<dbReference type="CDD" id="cd08411">
    <property type="entry name" value="PBP2_OxyR"/>
    <property type="match status" value="1"/>
</dbReference>
<dbReference type="SUPFAM" id="SSF53850">
    <property type="entry name" value="Periplasmic binding protein-like II"/>
    <property type="match status" value="1"/>
</dbReference>
<comment type="similarity">
    <text evidence="1">Belongs to the LysR transcriptional regulatory family.</text>
</comment>